<feature type="domain" description="EF-hand" evidence="2">
    <location>
        <begin position="43"/>
        <end position="78"/>
    </location>
</feature>
<comment type="caution">
    <text evidence="4">The sequence shown here is derived from an EMBL/GenBank/DDBJ whole genome shotgun (WGS) entry which is preliminary data.</text>
</comment>
<evidence type="ECO:0000259" key="2">
    <source>
        <dbReference type="PROSITE" id="PS50222"/>
    </source>
</evidence>
<dbReference type="PROSITE" id="PS50222">
    <property type="entry name" value="EF_HAND_2"/>
    <property type="match status" value="1"/>
</dbReference>
<dbReference type="EMBL" id="CAJOBA010002946">
    <property type="protein sequence ID" value="CAF3665034.1"/>
    <property type="molecule type" value="Genomic_DNA"/>
</dbReference>
<organism evidence="4 5">
    <name type="scientific">Didymodactylos carnosus</name>
    <dbReference type="NCBI Taxonomy" id="1234261"/>
    <lineage>
        <taxon>Eukaryota</taxon>
        <taxon>Metazoa</taxon>
        <taxon>Spiralia</taxon>
        <taxon>Gnathifera</taxon>
        <taxon>Rotifera</taxon>
        <taxon>Eurotatoria</taxon>
        <taxon>Bdelloidea</taxon>
        <taxon>Philodinida</taxon>
        <taxon>Philodinidae</taxon>
        <taxon>Didymodactylos</taxon>
    </lineage>
</organism>
<dbReference type="Pfam" id="PF13499">
    <property type="entry name" value="EF-hand_7"/>
    <property type="match status" value="1"/>
</dbReference>
<dbReference type="Proteomes" id="UP000677228">
    <property type="component" value="Unassembled WGS sequence"/>
</dbReference>
<dbReference type="EMBL" id="CAJNOK010002945">
    <property type="protein sequence ID" value="CAF0881387.1"/>
    <property type="molecule type" value="Genomic_DNA"/>
</dbReference>
<dbReference type="SUPFAM" id="SSF47473">
    <property type="entry name" value="EF-hand"/>
    <property type="match status" value="1"/>
</dbReference>
<protein>
    <recommendedName>
        <fullName evidence="2">EF-hand domain-containing protein</fullName>
    </recommendedName>
</protein>
<dbReference type="Proteomes" id="UP000682733">
    <property type="component" value="Unassembled WGS sequence"/>
</dbReference>
<evidence type="ECO:0000313" key="4">
    <source>
        <dbReference type="EMBL" id="CAF3665034.1"/>
    </source>
</evidence>
<evidence type="ECO:0000313" key="3">
    <source>
        <dbReference type="EMBL" id="CAF0881387.1"/>
    </source>
</evidence>
<gene>
    <name evidence="3" type="ORF">OVA965_LOCUS8638</name>
    <name evidence="4" type="ORF">TMI583_LOCUS8634</name>
</gene>
<dbReference type="InterPro" id="IPR018247">
    <property type="entry name" value="EF_Hand_1_Ca_BS"/>
</dbReference>
<dbReference type="AlphaFoldDB" id="A0A8S2HPC8"/>
<dbReference type="GO" id="GO:0005509">
    <property type="term" value="F:calcium ion binding"/>
    <property type="evidence" value="ECO:0007669"/>
    <property type="project" value="InterPro"/>
</dbReference>
<keyword evidence="1" id="KW-0106">Calcium</keyword>
<reference evidence="4" key="1">
    <citation type="submission" date="2021-02" db="EMBL/GenBank/DDBJ databases">
        <authorList>
            <person name="Nowell W R."/>
        </authorList>
    </citation>
    <scope>NUCLEOTIDE SEQUENCE</scope>
</reference>
<dbReference type="InterPro" id="IPR011992">
    <property type="entry name" value="EF-hand-dom_pair"/>
</dbReference>
<name>A0A8S2HPC8_9BILA</name>
<dbReference type="PROSITE" id="PS00018">
    <property type="entry name" value="EF_HAND_1"/>
    <property type="match status" value="1"/>
</dbReference>
<sequence length="143" mass="16163">MLPLIGVLATQDIITQDDEYLSGYIQYDEFIALIKWKQLINRTSASSLKKLFENYDVNKDNSIDKNDVLDVMASLNLNVSVEEIDLMLTSAAEKSDGRLTFIDFTYLANNCLPQSTSEQKVKTILVKKPILQSIRPKKSLTLS</sequence>
<accession>A0A8S2HPC8</accession>
<proteinExistence type="predicted"/>
<dbReference type="Gene3D" id="1.10.238.10">
    <property type="entry name" value="EF-hand"/>
    <property type="match status" value="1"/>
</dbReference>
<evidence type="ECO:0000313" key="5">
    <source>
        <dbReference type="Proteomes" id="UP000682733"/>
    </source>
</evidence>
<evidence type="ECO:0000256" key="1">
    <source>
        <dbReference type="ARBA" id="ARBA00022837"/>
    </source>
</evidence>
<dbReference type="InterPro" id="IPR002048">
    <property type="entry name" value="EF_hand_dom"/>
</dbReference>